<name>A0A6L2J3P9_TANCI</name>
<dbReference type="EMBL" id="BKCJ010000233">
    <property type="protein sequence ID" value="GEU31260.1"/>
    <property type="molecule type" value="Genomic_DNA"/>
</dbReference>
<protein>
    <submittedName>
        <fullName evidence="2">Retrovirus-related Pol polyprotein from transposon TNT 1-94</fullName>
    </submittedName>
</protein>
<reference evidence="2" key="1">
    <citation type="journal article" date="2019" name="Sci. Rep.">
        <title>Draft genome of Tanacetum cinerariifolium, the natural source of mosquito coil.</title>
        <authorList>
            <person name="Yamashiro T."/>
            <person name="Shiraishi A."/>
            <person name="Satake H."/>
            <person name="Nakayama K."/>
        </authorList>
    </citation>
    <scope>NUCLEOTIDE SEQUENCE</scope>
</reference>
<dbReference type="InterPro" id="IPR054722">
    <property type="entry name" value="PolX-like_BBD"/>
</dbReference>
<feature type="domain" description="Retrovirus-related Pol polyprotein from transposon TNT 1-94-like beta-barrel" evidence="1">
    <location>
        <begin position="139"/>
        <end position="217"/>
    </location>
</feature>
<gene>
    <name evidence="2" type="ORF">Tci_003238</name>
</gene>
<accession>A0A6L2J3P9</accession>
<evidence type="ECO:0000313" key="2">
    <source>
        <dbReference type="EMBL" id="GEU31260.1"/>
    </source>
</evidence>
<organism evidence="2">
    <name type="scientific">Tanacetum cinerariifolium</name>
    <name type="common">Dalmatian daisy</name>
    <name type="synonym">Chrysanthemum cinerariifolium</name>
    <dbReference type="NCBI Taxonomy" id="118510"/>
    <lineage>
        <taxon>Eukaryota</taxon>
        <taxon>Viridiplantae</taxon>
        <taxon>Streptophyta</taxon>
        <taxon>Embryophyta</taxon>
        <taxon>Tracheophyta</taxon>
        <taxon>Spermatophyta</taxon>
        <taxon>Magnoliopsida</taxon>
        <taxon>eudicotyledons</taxon>
        <taxon>Gunneridae</taxon>
        <taxon>Pentapetalae</taxon>
        <taxon>asterids</taxon>
        <taxon>campanulids</taxon>
        <taxon>Asterales</taxon>
        <taxon>Asteraceae</taxon>
        <taxon>Asteroideae</taxon>
        <taxon>Anthemideae</taxon>
        <taxon>Anthemidinae</taxon>
        <taxon>Tanacetum</taxon>
    </lineage>
</organism>
<sequence>MGKIDYAWLMISRSSKITFMSRQRYKSKPKVNDHYAIFIRKRKGKKSASTRMKTFIRTDTGAEGTTEDRKQSRNKLKSWKIGEIKYRQNITCWNCNQKGHFHNQSSKLVASKGKEVNMAAGNSDDALVCCVENTVEDLIMDSCASFHATYCKEELERFKLCSGKFRLADDMNLDIAGIEDVVLKTSFGISWTLTNVRYIPCLKRKLISVGQLDKEGYHIGFGDKQWKVTKGSLVVAHGNKRRSLYMVEVHPKGIGTTINSSGSAAV</sequence>
<comment type="caution">
    <text evidence="2">The sequence shown here is derived from an EMBL/GenBank/DDBJ whole genome shotgun (WGS) entry which is preliminary data.</text>
</comment>
<proteinExistence type="predicted"/>
<evidence type="ECO:0000259" key="1">
    <source>
        <dbReference type="Pfam" id="PF22936"/>
    </source>
</evidence>
<dbReference type="Pfam" id="PF22936">
    <property type="entry name" value="Pol_BBD"/>
    <property type="match status" value="1"/>
</dbReference>
<dbReference type="AlphaFoldDB" id="A0A6L2J3P9"/>